<protein>
    <submittedName>
        <fullName evidence="2">Uncharacterized protein</fullName>
    </submittedName>
</protein>
<accession>A0ABV1N8J8</accession>
<keyword evidence="1" id="KW-1133">Transmembrane helix</keyword>
<feature type="transmembrane region" description="Helical" evidence="1">
    <location>
        <begin position="7"/>
        <end position="26"/>
    </location>
</feature>
<organism evidence="2 3">
    <name type="scientific">Halomonas pelophila</name>
    <dbReference type="NCBI Taxonomy" id="3151122"/>
    <lineage>
        <taxon>Bacteria</taxon>
        <taxon>Pseudomonadati</taxon>
        <taxon>Pseudomonadota</taxon>
        <taxon>Gammaproteobacteria</taxon>
        <taxon>Oceanospirillales</taxon>
        <taxon>Halomonadaceae</taxon>
        <taxon>Halomonas</taxon>
    </lineage>
</organism>
<keyword evidence="1" id="KW-0472">Membrane</keyword>
<comment type="caution">
    <text evidence="2">The sequence shown here is derived from an EMBL/GenBank/DDBJ whole genome shotgun (WGS) entry which is preliminary data.</text>
</comment>
<dbReference type="RefSeq" id="WP_349758929.1">
    <property type="nucleotide sequence ID" value="NZ_JBEGCI010000010.1"/>
</dbReference>
<proteinExistence type="predicted"/>
<evidence type="ECO:0000313" key="3">
    <source>
        <dbReference type="Proteomes" id="UP001472978"/>
    </source>
</evidence>
<reference evidence="2 3" key="1">
    <citation type="submission" date="2024-05" db="EMBL/GenBank/DDBJ databases">
        <title>Halomonas sp. CS7 16S ribosomal RNA gene Genome sequencing and assembly.</title>
        <authorList>
            <person name="Yook S."/>
        </authorList>
    </citation>
    <scope>NUCLEOTIDE SEQUENCE [LARGE SCALE GENOMIC DNA]</scope>
    <source>
        <strain evidence="2 3">CS7</strain>
    </source>
</reference>
<feature type="transmembrane region" description="Helical" evidence="1">
    <location>
        <begin position="32"/>
        <end position="53"/>
    </location>
</feature>
<name>A0ABV1N8J8_9GAMM</name>
<dbReference type="Proteomes" id="UP001472978">
    <property type="component" value="Unassembled WGS sequence"/>
</dbReference>
<feature type="transmembrane region" description="Helical" evidence="1">
    <location>
        <begin position="65"/>
        <end position="91"/>
    </location>
</feature>
<gene>
    <name evidence="2" type="ORF">ABE957_11995</name>
</gene>
<sequence length="122" mass="13351">MFRYLILLFKFIVWVVGALIAIGLVIENGAEFLVLIFKAGILLLVTGLIVFITSKIGLFPKSDNVSGQIAGISFCFILAASLCAPLEVYLIKELGWHWLKVVPKVPPGNNVPPLKPLPGDYE</sequence>
<dbReference type="EMBL" id="JBEGCI010000010">
    <property type="protein sequence ID" value="MEQ6889396.1"/>
    <property type="molecule type" value="Genomic_DNA"/>
</dbReference>
<evidence type="ECO:0000256" key="1">
    <source>
        <dbReference type="SAM" id="Phobius"/>
    </source>
</evidence>
<keyword evidence="1" id="KW-0812">Transmembrane</keyword>
<evidence type="ECO:0000313" key="2">
    <source>
        <dbReference type="EMBL" id="MEQ6889396.1"/>
    </source>
</evidence>
<keyword evidence="3" id="KW-1185">Reference proteome</keyword>